<dbReference type="InterPro" id="IPR003736">
    <property type="entry name" value="PAAI_dom"/>
</dbReference>
<dbReference type="Pfam" id="PF03061">
    <property type="entry name" value="4HBT"/>
    <property type="match status" value="1"/>
</dbReference>
<dbReference type="PANTHER" id="PTHR21660">
    <property type="entry name" value="THIOESTERASE SUPERFAMILY MEMBER-RELATED"/>
    <property type="match status" value="1"/>
</dbReference>
<dbReference type="CDD" id="cd03443">
    <property type="entry name" value="PaaI_thioesterase"/>
    <property type="match status" value="1"/>
</dbReference>
<organism evidence="4 5">
    <name type="scientific">Variovorax guangxiensis</name>
    <dbReference type="NCBI Taxonomy" id="1775474"/>
    <lineage>
        <taxon>Bacteria</taxon>
        <taxon>Pseudomonadati</taxon>
        <taxon>Pseudomonadota</taxon>
        <taxon>Betaproteobacteria</taxon>
        <taxon>Burkholderiales</taxon>
        <taxon>Comamonadaceae</taxon>
        <taxon>Variovorax</taxon>
    </lineage>
</organism>
<evidence type="ECO:0000259" key="3">
    <source>
        <dbReference type="Pfam" id="PF03061"/>
    </source>
</evidence>
<accession>A0A433MFB4</accession>
<protein>
    <submittedName>
        <fullName evidence="4">Hotdog fold thioesterase</fullName>
    </submittedName>
</protein>
<comment type="similarity">
    <text evidence="1">Belongs to the thioesterase PaaI family.</text>
</comment>
<proteinExistence type="inferred from homology"/>
<dbReference type="NCBIfam" id="TIGR00369">
    <property type="entry name" value="unchar_dom_1"/>
    <property type="match status" value="1"/>
</dbReference>
<dbReference type="AlphaFoldDB" id="A0A433MFB4"/>
<keyword evidence="2" id="KW-0378">Hydrolase</keyword>
<dbReference type="GO" id="GO:0047617">
    <property type="term" value="F:fatty acyl-CoA hydrolase activity"/>
    <property type="evidence" value="ECO:0007669"/>
    <property type="project" value="InterPro"/>
</dbReference>
<dbReference type="EMBL" id="RXFT01000001">
    <property type="protein sequence ID" value="RUR66434.1"/>
    <property type="molecule type" value="Genomic_DNA"/>
</dbReference>
<reference evidence="4 5" key="1">
    <citation type="submission" date="2018-12" db="EMBL/GenBank/DDBJ databases">
        <title>The genome sequences of Variovorax guangxiensis DSM 27352.</title>
        <authorList>
            <person name="Gao J."/>
            <person name="Sun J."/>
        </authorList>
    </citation>
    <scope>NUCLEOTIDE SEQUENCE [LARGE SCALE GENOMIC DNA]</scope>
    <source>
        <strain evidence="4 5">DSM 27352</strain>
    </source>
</reference>
<comment type="caution">
    <text evidence="4">The sequence shown here is derived from an EMBL/GenBank/DDBJ whole genome shotgun (WGS) entry which is preliminary data.</text>
</comment>
<name>A0A433MFB4_9BURK</name>
<dbReference type="Gene3D" id="3.10.129.10">
    <property type="entry name" value="Hotdog Thioesterase"/>
    <property type="match status" value="1"/>
</dbReference>
<sequence>MTIDDPWLERFPRPPTAELFSQRVLDFDRAKGSIRLSFVATDAFLNPAGAVQGGILVAMLDDTMGPALWVLNGEETCSVTIDLSVSFLAAARPGLLYGEGRVVQKGRTIAFLEAQLSEADGRIVARSTASARIVKG</sequence>
<dbReference type="Proteomes" id="UP000281118">
    <property type="component" value="Unassembled WGS sequence"/>
</dbReference>
<dbReference type="PANTHER" id="PTHR21660:SF1">
    <property type="entry name" value="ACYL-COENZYME A THIOESTERASE 13"/>
    <property type="match status" value="1"/>
</dbReference>
<gene>
    <name evidence="4" type="ORF">EJP67_05095</name>
</gene>
<evidence type="ECO:0000256" key="2">
    <source>
        <dbReference type="ARBA" id="ARBA00022801"/>
    </source>
</evidence>
<evidence type="ECO:0000256" key="1">
    <source>
        <dbReference type="ARBA" id="ARBA00008324"/>
    </source>
</evidence>
<dbReference type="InterPro" id="IPR006683">
    <property type="entry name" value="Thioestr_dom"/>
</dbReference>
<dbReference type="InterPro" id="IPR039298">
    <property type="entry name" value="ACOT13"/>
</dbReference>
<dbReference type="RefSeq" id="WP_126020108.1">
    <property type="nucleotide sequence ID" value="NZ_RXFT01000001.1"/>
</dbReference>
<dbReference type="InterPro" id="IPR029069">
    <property type="entry name" value="HotDog_dom_sf"/>
</dbReference>
<dbReference type="OrthoDB" id="9813282at2"/>
<feature type="domain" description="Thioesterase" evidence="3">
    <location>
        <begin position="49"/>
        <end position="124"/>
    </location>
</feature>
<evidence type="ECO:0000313" key="4">
    <source>
        <dbReference type="EMBL" id="RUR66434.1"/>
    </source>
</evidence>
<dbReference type="SUPFAM" id="SSF54637">
    <property type="entry name" value="Thioesterase/thiol ester dehydrase-isomerase"/>
    <property type="match status" value="1"/>
</dbReference>
<evidence type="ECO:0000313" key="5">
    <source>
        <dbReference type="Proteomes" id="UP000281118"/>
    </source>
</evidence>